<dbReference type="PATRIC" id="fig|1196324.3.peg.2242"/>
<feature type="chain" id="PRO_5038507083" evidence="1">
    <location>
        <begin position="20"/>
        <end position="91"/>
    </location>
</feature>
<keyword evidence="3" id="KW-1185">Reference proteome</keyword>
<evidence type="ECO:0000256" key="1">
    <source>
        <dbReference type="SAM" id="SignalP"/>
    </source>
</evidence>
<keyword evidence="1" id="KW-0732">Signal</keyword>
<name>I8AHQ1_9BACL</name>
<evidence type="ECO:0000313" key="2">
    <source>
        <dbReference type="EMBL" id="EIT85257.1"/>
    </source>
</evidence>
<dbReference type="EMBL" id="AKKV01000026">
    <property type="protein sequence ID" value="EIT85257.1"/>
    <property type="molecule type" value="Genomic_DNA"/>
</dbReference>
<accession>I8AHQ1</accession>
<organism evidence="2 3">
    <name type="scientific">Fictibacillus macauensis ZFHKF-1</name>
    <dbReference type="NCBI Taxonomy" id="1196324"/>
    <lineage>
        <taxon>Bacteria</taxon>
        <taxon>Bacillati</taxon>
        <taxon>Bacillota</taxon>
        <taxon>Bacilli</taxon>
        <taxon>Bacillales</taxon>
        <taxon>Fictibacillaceae</taxon>
        <taxon>Fictibacillus</taxon>
    </lineage>
</organism>
<protein>
    <submittedName>
        <fullName evidence="2">Lipoprotein</fullName>
    </submittedName>
</protein>
<dbReference type="eggNOG" id="ENOG5033AJZ">
    <property type="taxonomic scope" value="Bacteria"/>
</dbReference>
<proteinExistence type="predicted"/>
<dbReference type="Proteomes" id="UP000004080">
    <property type="component" value="Unassembled WGS sequence"/>
</dbReference>
<keyword evidence="2" id="KW-0449">Lipoprotein</keyword>
<feature type="signal peptide" evidence="1">
    <location>
        <begin position="1"/>
        <end position="19"/>
    </location>
</feature>
<evidence type="ECO:0000313" key="3">
    <source>
        <dbReference type="Proteomes" id="UP000004080"/>
    </source>
</evidence>
<dbReference type="OrthoDB" id="2878657at2"/>
<gene>
    <name evidence="2" type="ORF">A374_10955</name>
</gene>
<dbReference type="AlphaFoldDB" id="I8AHQ1"/>
<comment type="caution">
    <text evidence="2">The sequence shown here is derived from an EMBL/GenBank/DDBJ whole genome shotgun (WGS) entry which is preliminary data.</text>
</comment>
<dbReference type="RefSeq" id="WP_007202275.1">
    <property type="nucleotide sequence ID" value="NZ_AKKV01000026.1"/>
</dbReference>
<sequence length="91" mass="10504">MKRKSIITGFLLSLLILMAVTNPSKTDYESWVSEEITKKEGALMSWLSKPVINSMTEKNDYLFFSVYKTKIGKNVITTYGAFNHFLWSNEK</sequence>
<reference evidence="2 3" key="1">
    <citation type="journal article" date="2012" name="J. Bacteriol.">
        <title>Genome of Bacillus macauensis ZFHKF-1, a Long-Chain-Forming Bacterium.</title>
        <authorList>
            <person name="Cai L."/>
            <person name="Zhang T."/>
        </authorList>
    </citation>
    <scope>NUCLEOTIDE SEQUENCE [LARGE SCALE GENOMIC DNA]</scope>
    <source>
        <strain evidence="2 3">ZFHKF-1</strain>
    </source>
</reference>